<dbReference type="PROSITE" id="PS00211">
    <property type="entry name" value="ABC_TRANSPORTER_1"/>
    <property type="match status" value="1"/>
</dbReference>
<evidence type="ECO:0000259" key="5">
    <source>
        <dbReference type="PROSITE" id="PS50893"/>
    </source>
</evidence>
<reference evidence="6 7" key="1">
    <citation type="submission" date="2019-08" db="EMBL/GenBank/DDBJ databases">
        <title>In-depth cultivation of the pig gut microbiome towards novel bacterial diversity and tailored functional studies.</title>
        <authorList>
            <person name="Wylensek D."/>
            <person name="Hitch T.C.A."/>
            <person name="Clavel T."/>
        </authorList>
    </citation>
    <scope>NUCLEOTIDE SEQUENCE [LARGE SCALE GENOMIC DNA]</scope>
    <source>
        <strain evidence="7">WCA-380-WT-3B3</strain>
    </source>
</reference>
<keyword evidence="3" id="KW-0547">Nucleotide-binding</keyword>
<dbReference type="InterPro" id="IPR017871">
    <property type="entry name" value="ABC_transporter-like_CS"/>
</dbReference>
<comment type="caution">
    <text evidence="6">The sequence shown here is derived from an EMBL/GenBank/DDBJ whole genome shotgun (WGS) entry which is preliminary data.</text>
</comment>
<dbReference type="InterPro" id="IPR003439">
    <property type="entry name" value="ABC_transporter-like_ATP-bd"/>
</dbReference>
<evidence type="ECO:0000256" key="4">
    <source>
        <dbReference type="ARBA" id="ARBA00022840"/>
    </source>
</evidence>
<dbReference type="PROSITE" id="PS50893">
    <property type="entry name" value="ABC_TRANSPORTER_2"/>
    <property type="match status" value="2"/>
</dbReference>
<dbReference type="SMART" id="SM00382">
    <property type="entry name" value="AAA"/>
    <property type="match status" value="2"/>
</dbReference>
<dbReference type="GO" id="GO:0016887">
    <property type="term" value="F:ATP hydrolysis activity"/>
    <property type="evidence" value="ECO:0007669"/>
    <property type="project" value="InterPro"/>
</dbReference>
<name>A0A6I2UU44_9FIRM</name>
<dbReference type="PANTHER" id="PTHR43790:SF9">
    <property type="entry name" value="GALACTOFURANOSE TRANSPORTER ATP-BINDING PROTEIN YTFR"/>
    <property type="match status" value="1"/>
</dbReference>
<keyword evidence="7" id="KW-1185">Reference proteome</keyword>
<evidence type="ECO:0000313" key="6">
    <source>
        <dbReference type="EMBL" id="MSV23779.1"/>
    </source>
</evidence>
<keyword evidence="2" id="KW-0677">Repeat</keyword>
<dbReference type="PANTHER" id="PTHR43790">
    <property type="entry name" value="CARBOHYDRATE TRANSPORT ATP-BINDING PROTEIN MG119-RELATED"/>
    <property type="match status" value="1"/>
</dbReference>
<sequence>MSEIRLQVQHLSKSFGITKAVRDVSFNVNKGEVHALIGENGSGKSTLTNMLTGIYTIDSGKFILDGKEVHPKNQVEANEEGISIIVQELGTLSGLTVAENIFLGHENRFVKYGIKNTREMNRQANELLKKYEFSHIRAEEQIDEYNFEDRKLIEIIKATYFSPKIVVIDETTTALSQEGREELYKQMDRIRASGNSVIFISHDLAEVLDKSDTITIMRDGSYIDTVKSSDVTEDDLKRLMVGREVTGDYYRTDYGEKVSDEVVLSVKDVSVPGLLKDISFDLHKGEILGFGGLSESGMHEIGKAVFGASYDRTGSVQLADGTEIDDIPTAIAHSIAYTSKDRDNESVILNQSIEDNITLPSLPDLAAGPLQFLSDKKLRSFAEKYAGQMSVKMQDVDQFVSDLSGGNKQKVVLARWIGKDSDILVLDSPTRGIDIKVKQDIYQLMNRMRKKNKSVIMISEELMELIGMCDRILIMKDGAVNGELPRSRELSENMLISKMV</sequence>
<dbReference type="InterPro" id="IPR050107">
    <property type="entry name" value="ABC_carbohydrate_import_ATPase"/>
</dbReference>
<dbReference type="InterPro" id="IPR027417">
    <property type="entry name" value="P-loop_NTPase"/>
</dbReference>
<dbReference type="CDD" id="cd03216">
    <property type="entry name" value="ABC_Carb_Monos_I"/>
    <property type="match status" value="1"/>
</dbReference>
<feature type="domain" description="ABC transporter" evidence="5">
    <location>
        <begin position="258"/>
        <end position="500"/>
    </location>
</feature>
<feature type="domain" description="ABC transporter" evidence="5">
    <location>
        <begin position="6"/>
        <end position="244"/>
    </location>
</feature>
<dbReference type="Pfam" id="PF00005">
    <property type="entry name" value="ABC_tran"/>
    <property type="match status" value="2"/>
</dbReference>
<keyword evidence="1" id="KW-0813">Transport</keyword>
<dbReference type="RefSeq" id="WP_154619522.1">
    <property type="nucleotide sequence ID" value="NZ_CBCTNG010000016.1"/>
</dbReference>
<dbReference type="GO" id="GO:0005524">
    <property type="term" value="F:ATP binding"/>
    <property type="evidence" value="ECO:0007669"/>
    <property type="project" value="UniProtKB-KW"/>
</dbReference>
<organism evidence="6 7">
    <name type="scientific">Selenomonas montiformis</name>
    <dbReference type="NCBI Taxonomy" id="2652285"/>
    <lineage>
        <taxon>Bacteria</taxon>
        <taxon>Bacillati</taxon>
        <taxon>Bacillota</taxon>
        <taxon>Negativicutes</taxon>
        <taxon>Selenomonadales</taxon>
        <taxon>Selenomonadaceae</taxon>
        <taxon>Selenomonas</taxon>
    </lineage>
</organism>
<dbReference type="SUPFAM" id="SSF52540">
    <property type="entry name" value="P-loop containing nucleoside triphosphate hydrolases"/>
    <property type="match status" value="2"/>
</dbReference>
<evidence type="ECO:0000256" key="2">
    <source>
        <dbReference type="ARBA" id="ARBA00022737"/>
    </source>
</evidence>
<dbReference type="Proteomes" id="UP000430222">
    <property type="component" value="Unassembled WGS sequence"/>
</dbReference>
<protein>
    <submittedName>
        <fullName evidence="6">Sugar ABC transporter ATP-binding protein</fullName>
    </submittedName>
</protein>
<dbReference type="EMBL" id="VUNL01000001">
    <property type="protein sequence ID" value="MSV23779.1"/>
    <property type="molecule type" value="Genomic_DNA"/>
</dbReference>
<proteinExistence type="predicted"/>
<dbReference type="AlphaFoldDB" id="A0A6I2UU44"/>
<evidence type="ECO:0000256" key="3">
    <source>
        <dbReference type="ARBA" id="ARBA00022741"/>
    </source>
</evidence>
<dbReference type="CDD" id="cd03215">
    <property type="entry name" value="ABC_Carb_Monos_II"/>
    <property type="match status" value="1"/>
</dbReference>
<dbReference type="Gene3D" id="3.40.50.300">
    <property type="entry name" value="P-loop containing nucleotide triphosphate hydrolases"/>
    <property type="match status" value="2"/>
</dbReference>
<gene>
    <name evidence="6" type="ORF">FYJ78_00960</name>
</gene>
<evidence type="ECO:0000256" key="1">
    <source>
        <dbReference type="ARBA" id="ARBA00022448"/>
    </source>
</evidence>
<evidence type="ECO:0000313" key="7">
    <source>
        <dbReference type="Proteomes" id="UP000430222"/>
    </source>
</evidence>
<keyword evidence="4 6" id="KW-0067">ATP-binding</keyword>
<accession>A0A6I2UU44</accession>
<dbReference type="InterPro" id="IPR003593">
    <property type="entry name" value="AAA+_ATPase"/>
</dbReference>